<evidence type="ECO:0000256" key="1">
    <source>
        <dbReference type="ARBA" id="ARBA00005350"/>
    </source>
</evidence>
<keyword evidence="4" id="KW-1185">Reference proteome</keyword>
<accession>A0A9P5XZU2</accession>
<organism evidence="3 4">
    <name type="scientific">Collybia nuda</name>
    <dbReference type="NCBI Taxonomy" id="64659"/>
    <lineage>
        <taxon>Eukaryota</taxon>
        <taxon>Fungi</taxon>
        <taxon>Dikarya</taxon>
        <taxon>Basidiomycota</taxon>
        <taxon>Agaricomycotina</taxon>
        <taxon>Agaricomycetes</taxon>
        <taxon>Agaricomycetidae</taxon>
        <taxon>Agaricales</taxon>
        <taxon>Tricholomatineae</taxon>
        <taxon>Clitocybaceae</taxon>
        <taxon>Collybia</taxon>
    </lineage>
</organism>
<dbReference type="AlphaFoldDB" id="A0A9P5XZU2"/>
<dbReference type="PANTHER" id="PTHR23248">
    <property type="entry name" value="PHOSPHOLIPID SCRAMBLASE-RELATED"/>
    <property type="match status" value="1"/>
</dbReference>
<gene>
    <name evidence="3" type="ORF">BDZ94DRAFT_1226056</name>
</gene>
<comment type="caution">
    <text evidence="3">The sequence shown here is derived from an EMBL/GenBank/DDBJ whole genome shotgun (WGS) entry which is preliminary data.</text>
</comment>
<dbReference type="Pfam" id="PF03803">
    <property type="entry name" value="Scramblase"/>
    <property type="match status" value="1"/>
</dbReference>
<evidence type="ECO:0000313" key="4">
    <source>
        <dbReference type="Proteomes" id="UP000807353"/>
    </source>
</evidence>
<protein>
    <recommendedName>
        <fullName evidence="2">Phospholipid scramblase</fullName>
    </recommendedName>
</protein>
<dbReference type="GO" id="GO:0017128">
    <property type="term" value="F:phospholipid scramblase activity"/>
    <property type="evidence" value="ECO:0007669"/>
    <property type="project" value="InterPro"/>
</dbReference>
<dbReference type="OrthoDB" id="191150at2759"/>
<reference evidence="3" key="1">
    <citation type="submission" date="2020-11" db="EMBL/GenBank/DDBJ databases">
        <authorList>
            <consortium name="DOE Joint Genome Institute"/>
            <person name="Ahrendt S."/>
            <person name="Riley R."/>
            <person name="Andreopoulos W."/>
            <person name="Labutti K."/>
            <person name="Pangilinan J."/>
            <person name="Ruiz-Duenas F.J."/>
            <person name="Barrasa J.M."/>
            <person name="Sanchez-Garcia M."/>
            <person name="Camarero S."/>
            <person name="Miyauchi S."/>
            <person name="Serrano A."/>
            <person name="Linde D."/>
            <person name="Babiker R."/>
            <person name="Drula E."/>
            <person name="Ayuso-Fernandez I."/>
            <person name="Pacheco R."/>
            <person name="Padilla G."/>
            <person name="Ferreira P."/>
            <person name="Barriuso J."/>
            <person name="Kellner H."/>
            <person name="Castanera R."/>
            <person name="Alfaro M."/>
            <person name="Ramirez L."/>
            <person name="Pisabarro A.G."/>
            <person name="Kuo A."/>
            <person name="Tritt A."/>
            <person name="Lipzen A."/>
            <person name="He G."/>
            <person name="Yan M."/>
            <person name="Ng V."/>
            <person name="Cullen D."/>
            <person name="Martin F."/>
            <person name="Rosso M.-N."/>
            <person name="Henrissat B."/>
            <person name="Hibbett D."/>
            <person name="Martinez A.T."/>
            <person name="Grigoriev I.V."/>
        </authorList>
    </citation>
    <scope>NUCLEOTIDE SEQUENCE</scope>
    <source>
        <strain evidence="3">CBS 247.69</strain>
    </source>
</reference>
<comment type="similarity">
    <text evidence="1 2">Belongs to the phospholipid scramblase family.</text>
</comment>
<dbReference type="Proteomes" id="UP000807353">
    <property type="component" value="Unassembled WGS sequence"/>
</dbReference>
<proteinExistence type="inferred from homology"/>
<dbReference type="SUPFAM" id="SSF54518">
    <property type="entry name" value="Tubby C-terminal domain-like"/>
    <property type="match status" value="1"/>
</dbReference>
<sequence>MLVLLRTYRPQILLQRYRTCTLSRFPIRQPGSSRQRGVRVPLHPSILVPQQEVLWHTSQHLPTDNLEEGLNRLLIDNNALLIERQLEMLTIFVGFEQSNRYSITNEVGELVGYIAEEPKGFFGVVARQAFATHRPFRAVIMDLEGSPVMWIRRPFSWINSRMYVQRLKDFSAYTPGGESVLDTFAEVQQVWHPWRRCYNLFIRKSPKHILSLASEPQPQPEQEIFSQFAKVDSGFLAWHFKVMDNRGEELAYLSRAFRGFGREIFTDTGQYSVRFRPRDADPNGSVNAVTTPTPPKLTLDQRALNPSVTVNIDFDYFSRHSVSGR</sequence>
<dbReference type="InterPro" id="IPR025659">
    <property type="entry name" value="Tubby-like_C"/>
</dbReference>
<dbReference type="PANTHER" id="PTHR23248:SF9">
    <property type="entry name" value="PHOSPHOLIPID SCRAMBLASE"/>
    <property type="match status" value="1"/>
</dbReference>
<dbReference type="EMBL" id="MU150334">
    <property type="protein sequence ID" value="KAF9458675.1"/>
    <property type="molecule type" value="Genomic_DNA"/>
</dbReference>
<evidence type="ECO:0000313" key="3">
    <source>
        <dbReference type="EMBL" id="KAF9458675.1"/>
    </source>
</evidence>
<dbReference type="GO" id="GO:0005886">
    <property type="term" value="C:plasma membrane"/>
    <property type="evidence" value="ECO:0007669"/>
    <property type="project" value="TreeGrafter"/>
</dbReference>
<dbReference type="InterPro" id="IPR005552">
    <property type="entry name" value="Scramblase"/>
</dbReference>
<evidence type="ECO:0000256" key="2">
    <source>
        <dbReference type="RuleBase" id="RU363116"/>
    </source>
</evidence>
<name>A0A9P5XZU2_9AGAR</name>